<keyword evidence="4" id="KW-0547">Nucleotide-binding</keyword>
<dbReference type="PANTHER" id="PTHR24349">
    <property type="entry name" value="SERINE/THREONINE-PROTEIN KINASE"/>
    <property type="match status" value="1"/>
</dbReference>
<dbReference type="Gene3D" id="3.30.200.20">
    <property type="entry name" value="Phosphorylase Kinase, domain 1"/>
    <property type="match status" value="1"/>
</dbReference>
<feature type="transmembrane region" description="Helical" evidence="8">
    <location>
        <begin position="313"/>
        <end position="337"/>
    </location>
</feature>
<evidence type="ECO:0000256" key="7">
    <source>
        <dbReference type="SAM" id="MobiDB-lite"/>
    </source>
</evidence>
<keyword evidence="8" id="KW-1133">Transmembrane helix</keyword>
<gene>
    <name evidence="10" type="ORF">CTI12_AA006300</name>
</gene>
<dbReference type="EMBL" id="PKPP01000014">
    <property type="protein sequence ID" value="PWA99573.1"/>
    <property type="molecule type" value="Genomic_DNA"/>
</dbReference>
<evidence type="ECO:0000256" key="8">
    <source>
        <dbReference type="SAM" id="Phobius"/>
    </source>
</evidence>
<keyword evidence="6" id="KW-0067">ATP-binding</keyword>
<dbReference type="Gene3D" id="1.10.510.10">
    <property type="entry name" value="Transferase(Phosphotransferase) domain 1"/>
    <property type="match status" value="1"/>
</dbReference>
<dbReference type="AlphaFoldDB" id="A0A2U1QNJ7"/>
<keyword evidence="11" id="KW-1185">Reference proteome</keyword>
<evidence type="ECO:0000313" key="10">
    <source>
        <dbReference type="EMBL" id="PWA99573.1"/>
    </source>
</evidence>
<comment type="caution">
    <text evidence="10">The sequence shown here is derived from an EMBL/GenBank/DDBJ whole genome shotgun (WGS) entry which is preliminary data.</text>
</comment>
<feature type="compositionally biased region" description="Basic and acidic residues" evidence="7">
    <location>
        <begin position="42"/>
        <end position="59"/>
    </location>
</feature>
<sequence length="379" mass="42322">MGNNCVGPTVGKTGFLQSVTAAVWRNRPPENLPPPNSTTETSTKDTVKMTAEPEAKTSENVKVAEVKVKEKENGAEDNVKETKSGSKFKRVQSMGQQNSVLGRKTGNIKEVYSMGKKLGQGQFGTTFLCVEKETGKEFAWVMHRDLKPENFLFINEQEEAPLKTIDFGLSMFFKPGVSPGSYKLECSEEFGDLVKAVDNDLALKIHIKARGKPKVVAAFVERREFDKILIYSNQEWAGQDHYLCRCTRSQKVMGQKNDFGHGKDLKREGSHCSLGKSVGEAPILDELPTIEYILSFRSSEEELFMRAGLDGVVFIRLILFSLKVVGFVAVLGLCALLPLNYIGSPIVIDFSDFTNTSLESFSNIFECQLWIEKVNVYHF</sequence>
<dbReference type="Proteomes" id="UP000245207">
    <property type="component" value="Unassembled WGS sequence"/>
</dbReference>
<dbReference type="GO" id="GO:0005524">
    <property type="term" value="F:ATP binding"/>
    <property type="evidence" value="ECO:0007669"/>
    <property type="project" value="UniProtKB-KW"/>
</dbReference>
<dbReference type="Gene3D" id="1.25.40.30">
    <property type="match status" value="1"/>
</dbReference>
<keyword evidence="3" id="KW-0808">Transferase</keyword>
<protein>
    <submittedName>
        <fullName evidence="10">Calcium-binding EF-hand</fullName>
    </submittedName>
</protein>
<dbReference type="GO" id="GO:0004674">
    <property type="term" value="F:protein serine/threonine kinase activity"/>
    <property type="evidence" value="ECO:0007669"/>
    <property type="project" value="UniProtKB-KW"/>
</dbReference>
<dbReference type="SUPFAM" id="SSF56112">
    <property type="entry name" value="Protein kinase-like (PK-like)"/>
    <property type="match status" value="1"/>
</dbReference>
<feature type="region of interest" description="Disordered" evidence="7">
    <location>
        <begin position="25"/>
        <end position="59"/>
    </location>
</feature>
<keyword evidence="5" id="KW-0418">Kinase</keyword>
<dbReference type="Pfam" id="PF13967">
    <property type="entry name" value="RSN1_TM"/>
    <property type="match status" value="1"/>
</dbReference>
<evidence type="ECO:0000256" key="1">
    <source>
        <dbReference type="ARBA" id="ARBA00005354"/>
    </source>
</evidence>
<reference evidence="10 11" key="1">
    <citation type="journal article" date="2018" name="Mol. Plant">
        <title>The genome of Artemisia annua provides insight into the evolution of Asteraceae family and artemisinin biosynthesis.</title>
        <authorList>
            <person name="Shen Q."/>
            <person name="Zhang L."/>
            <person name="Liao Z."/>
            <person name="Wang S."/>
            <person name="Yan T."/>
            <person name="Shi P."/>
            <person name="Liu M."/>
            <person name="Fu X."/>
            <person name="Pan Q."/>
            <person name="Wang Y."/>
            <person name="Lv Z."/>
            <person name="Lu X."/>
            <person name="Zhang F."/>
            <person name="Jiang W."/>
            <person name="Ma Y."/>
            <person name="Chen M."/>
            <person name="Hao X."/>
            <person name="Li L."/>
            <person name="Tang Y."/>
            <person name="Lv G."/>
            <person name="Zhou Y."/>
            <person name="Sun X."/>
            <person name="Brodelius P.E."/>
            <person name="Rose J.K.C."/>
            <person name="Tang K."/>
        </authorList>
    </citation>
    <scope>NUCLEOTIDE SEQUENCE [LARGE SCALE GENOMIC DNA]</scope>
    <source>
        <strain evidence="11">cv. Huhao1</strain>
        <tissue evidence="10">Leaf</tissue>
    </source>
</reference>
<dbReference type="InterPro" id="IPR011009">
    <property type="entry name" value="Kinase-like_dom_sf"/>
</dbReference>
<dbReference type="InterPro" id="IPR032880">
    <property type="entry name" value="CSC1/OSCA1-like_N"/>
</dbReference>
<evidence type="ECO:0000256" key="6">
    <source>
        <dbReference type="ARBA" id="ARBA00022840"/>
    </source>
</evidence>
<feature type="domain" description="CSC1/OSCA1-like N-terminal transmembrane" evidence="9">
    <location>
        <begin position="296"/>
        <end position="346"/>
    </location>
</feature>
<organism evidence="10 11">
    <name type="scientific">Artemisia annua</name>
    <name type="common">Sweet wormwood</name>
    <dbReference type="NCBI Taxonomy" id="35608"/>
    <lineage>
        <taxon>Eukaryota</taxon>
        <taxon>Viridiplantae</taxon>
        <taxon>Streptophyta</taxon>
        <taxon>Embryophyta</taxon>
        <taxon>Tracheophyta</taxon>
        <taxon>Spermatophyta</taxon>
        <taxon>Magnoliopsida</taxon>
        <taxon>eudicotyledons</taxon>
        <taxon>Gunneridae</taxon>
        <taxon>Pentapetalae</taxon>
        <taxon>asterids</taxon>
        <taxon>campanulids</taxon>
        <taxon>Asterales</taxon>
        <taxon>Asteraceae</taxon>
        <taxon>Asteroideae</taxon>
        <taxon>Anthemideae</taxon>
        <taxon>Artemisiinae</taxon>
        <taxon>Artemisia</taxon>
    </lineage>
</organism>
<comment type="similarity">
    <text evidence="1">Belongs to the protein kinase superfamily. CAMK Ser/Thr protein kinase family. CaMK subfamily.</text>
</comment>
<evidence type="ECO:0000259" key="9">
    <source>
        <dbReference type="Pfam" id="PF13967"/>
    </source>
</evidence>
<dbReference type="InterPro" id="IPR012331">
    <property type="entry name" value="Clathrin_H-chain_linker"/>
</dbReference>
<feature type="compositionally biased region" description="Basic and acidic residues" evidence="7">
    <location>
        <begin position="71"/>
        <end position="84"/>
    </location>
</feature>
<proteinExistence type="inferred from homology"/>
<evidence type="ECO:0000256" key="2">
    <source>
        <dbReference type="ARBA" id="ARBA00022527"/>
    </source>
</evidence>
<evidence type="ECO:0000256" key="3">
    <source>
        <dbReference type="ARBA" id="ARBA00022679"/>
    </source>
</evidence>
<feature type="region of interest" description="Disordered" evidence="7">
    <location>
        <begin position="71"/>
        <end position="102"/>
    </location>
</feature>
<evidence type="ECO:0000313" key="11">
    <source>
        <dbReference type="Proteomes" id="UP000245207"/>
    </source>
</evidence>
<keyword evidence="8" id="KW-0472">Membrane</keyword>
<name>A0A2U1QNJ7_ARTAN</name>
<dbReference type="InterPro" id="IPR050205">
    <property type="entry name" value="CDPK_Ser/Thr_kinases"/>
</dbReference>
<keyword evidence="2" id="KW-0723">Serine/threonine-protein kinase</keyword>
<accession>A0A2U1QNJ7</accession>
<dbReference type="OrthoDB" id="1436472at2759"/>
<evidence type="ECO:0000256" key="4">
    <source>
        <dbReference type="ARBA" id="ARBA00022741"/>
    </source>
</evidence>
<dbReference type="STRING" id="35608.A0A2U1QNJ7"/>
<evidence type="ECO:0000256" key="5">
    <source>
        <dbReference type="ARBA" id="ARBA00022777"/>
    </source>
</evidence>
<keyword evidence="8" id="KW-0812">Transmembrane</keyword>